<evidence type="ECO:0000313" key="2">
    <source>
        <dbReference type="EMBL" id="GBP42426.1"/>
    </source>
</evidence>
<reference evidence="2 3" key="1">
    <citation type="journal article" date="2019" name="Commun. Biol.">
        <title>The bagworm genome reveals a unique fibroin gene that provides high tensile strength.</title>
        <authorList>
            <person name="Kono N."/>
            <person name="Nakamura H."/>
            <person name="Ohtoshi R."/>
            <person name="Tomita M."/>
            <person name="Numata K."/>
            <person name="Arakawa K."/>
        </authorList>
    </citation>
    <scope>NUCLEOTIDE SEQUENCE [LARGE SCALE GENOMIC DNA]</scope>
</reference>
<keyword evidence="3" id="KW-1185">Reference proteome</keyword>
<dbReference type="AlphaFoldDB" id="A0A4C1VTE8"/>
<accession>A0A4C1VTE8</accession>
<protein>
    <submittedName>
        <fullName evidence="2">Uncharacterized protein</fullName>
    </submittedName>
</protein>
<feature type="region of interest" description="Disordered" evidence="1">
    <location>
        <begin position="1"/>
        <end position="31"/>
    </location>
</feature>
<evidence type="ECO:0000313" key="3">
    <source>
        <dbReference type="Proteomes" id="UP000299102"/>
    </source>
</evidence>
<dbReference type="EMBL" id="BGZK01000418">
    <property type="protein sequence ID" value="GBP42426.1"/>
    <property type="molecule type" value="Genomic_DNA"/>
</dbReference>
<evidence type="ECO:0000256" key="1">
    <source>
        <dbReference type="SAM" id="MobiDB-lite"/>
    </source>
</evidence>
<name>A0A4C1VTE8_EUMVA</name>
<organism evidence="2 3">
    <name type="scientific">Eumeta variegata</name>
    <name type="common">Bagworm moth</name>
    <name type="synonym">Eumeta japonica</name>
    <dbReference type="NCBI Taxonomy" id="151549"/>
    <lineage>
        <taxon>Eukaryota</taxon>
        <taxon>Metazoa</taxon>
        <taxon>Ecdysozoa</taxon>
        <taxon>Arthropoda</taxon>
        <taxon>Hexapoda</taxon>
        <taxon>Insecta</taxon>
        <taxon>Pterygota</taxon>
        <taxon>Neoptera</taxon>
        <taxon>Endopterygota</taxon>
        <taxon>Lepidoptera</taxon>
        <taxon>Glossata</taxon>
        <taxon>Ditrysia</taxon>
        <taxon>Tineoidea</taxon>
        <taxon>Psychidae</taxon>
        <taxon>Oiketicinae</taxon>
        <taxon>Eumeta</taxon>
    </lineage>
</organism>
<proteinExistence type="predicted"/>
<sequence>MDPRNGLSPLDRRGRIPDEKTPGRDATISPPSQRLIHEICEVYGHVPSIVIYNSTKYNLIFPVEPAPQRFKAKSLNPDLAPAS</sequence>
<feature type="compositionally biased region" description="Basic and acidic residues" evidence="1">
    <location>
        <begin position="10"/>
        <end position="23"/>
    </location>
</feature>
<comment type="caution">
    <text evidence="2">The sequence shown here is derived from an EMBL/GenBank/DDBJ whole genome shotgun (WGS) entry which is preliminary data.</text>
</comment>
<gene>
    <name evidence="2" type="ORF">EVAR_47719_1</name>
</gene>
<dbReference type="Proteomes" id="UP000299102">
    <property type="component" value="Unassembled WGS sequence"/>
</dbReference>